<keyword evidence="4" id="KW-1185">Reference proteome</keyword>
<evidence type="ECO:0000256" key="1">
    <source>
        <dbReference type="ARBA" id="ARBA00005788"/>
    </source>
</evidence>
<evidence type="ECO:0000313" key="3">
    <source>
        <dbReference type="EMBL" id="KDQ10355.1"/>
    </source>
</evidence>
<comment type="similarity">
    <text evidence="1">Belongs to the UPF0612 family.</text>
</comment>
<accession>A0A067M6Q6</accession>
<organism evidence="3 4">
    <name type="scientific">Botryobasidium botryosum (strain FD-172 SS1)</name>
    <dbReference type="NCBI Taxonomy" id="930990"/>
    <lineage>
        <taxon>Eukaryota</taxon>
        <taxon>Fungi</taxon>
        <taxon>Dikarya</taxon>
        <taxon>Basidiomycota</taxon>
        <taxon>Agaricomycotina</taxon>
        <taxon>Agaricomycetes</taxon>
        <taxon>Cantharellales</taxon>
        <taxon>Botryobasidiaceae</taxon>
        <taxon>Botryobasidium</taxon>
    </lineage>
</organism>
<reference evidence="4" key="1">
    <citation type="journal article" date="2014" name="Proc. Natl. Acad. Sci. U.S.A.">
        <title>Extensive sampling of basidiomycete genomes demonstrates inadequacy of the white-rot/brown-rot paradigm for wood decay fungi.</title>
        <authorList>
            <person name="Riley R."/>
            <person name="Salamov A.A."/>
            <person name="Brown D.W."/>
            <person name="Nagy L.G."/>
            <person name="Floudas D."/>
            <person name="Held B.W."/>
            <person name="Levasseur A."/>
            <person name="Lombard V."/>
            <person name="Morin E."/>
            <person name="Otillar R."/>
            <person name="Lindquist E.A."/>
            <person name="Sun H."/>
            <person name="LaButti K.M."/>
            <person name="Schmutz J."/>
            <person name="Jabbour D."/>
            <person name="Luo H."/>
            <person name="Baker S.E."/>
            <person name="Pisabarro A.G."/>
            <person name="Walton J.D."/>
            <person name="Blanchette R.A."/>
            <person name="Henrissat B."/>
            <person name="Martin F."/>
            <person name="Cullen D."/>
            <person name="Hibbett D.S."/>
            <person name="Grigoriev I.V."/>
        </authorList>
    </citation>
    <scope>NUCLEOTIDE SEQUENCE [LARGE SCALE GENOMIC DNA]</scope>
    <source>
        <strain evidence="4">FD-172 SS1</strain>
    </source>
</reference>
<sequence length="186" mass="20736">MSTQINLPQLSDALDGIVKLPPAPSNPPTPTDFVNARQLKEDVWTTFKNEQIASAQDVLRTEKYCADIFYAADNEAVVPPWFQPAVEQALAPIRQNLQRCSRIAAITYNLTLGGDGLLRRFQVVPFADGSDPREGLPQLLTSRAVEELQGPQATEYFRGYYPDVQVPQSVPERKKQIRLAIGCRLP</sequence>
<dbReference type="InParanoid" id="A0A067M6Q6"/>
<feature type="domain" description="Mug135-like C-terminal" evidence="2">
    <location>
        <begin position="108"/>
        <end position="184"/>
    </location>
</feature>
<gene>
    <name evidence="3" type="ORF">BOTBODRAFT_494665</name>
</gene>
<name>A0A067M6Q6_BOTB1</name>
<dbReference type="HOGENOM" id="CLU_084531_0_0_1"/>
<dbReference type="Proteomes" id="UP000027195">
    <property type="component" value="Unassembled WGS sequence"/>
</dbReference>
<dbReference type="AlphaFoldDB" id="A0A067M6Q6"/>
<dbReference type="EMBL" id="KL198068">
    <property type="protein sequence ID" value="KDQ10355.1"/>
    <property type="molecule type" value="Genomic_DNA"/>
</dbReference>
<dbReference type="Pfam" id="PF08593">
    <property type="entry name" value="Mug135_C"/>
    <property type="match status" value="1"/>
</dbReference>
<evidence type="ECO:0000259" key="2">
    <source>
        <dbReference type="Pfam" id="PF08593"/>
    </source>
</evidence>
<dbReference type="OrthoDB" id="3230244at2759"/>
<dbReference type="InterPro" id="IPR013902">
    <property type="entry name" value="Mug135-like_C"/>
</dbReference>
<evidence type="ECO:0000313" key="4">
    <source>
        <dbReference type="Proteomes" id="UP000027195"/>
    </source>
</evidence>
<proteinExistence type="inferred from homology"/>
<protein>
    <recommendedName>
        <fullName evidence="2">Mug135-like C-terminal domain-containing protein</fullName>
    </recommendedName>
</protein>